<evidence type="ECO:0008006" key="3">
    <source>
        <dbReference type="Google" id="ProtNLM"/>
    </source>
</evidence>
<accession>A0A2W1JT96</accession>
<dbReference type="InterPro" id="IPR049578">
    <property type="entry name" value="CAXIP1-like_GIY-YIG_dom"/>
</dbReference>
<dbReference type="RefSeq" id="WP_110985359.1">
    <property type="nucleotide sequence ID" value="NZ_CAWNWM010000003.1"/>
</dbReference>
<keyword evidence="2" id="KW-1185">Reference proteome</keyword>
<organism evidence="1 2">
    <name type="scientific">Acaryochloris thomasi RCC1774</name>
    <dbReference type="NCBI Taxonomy" id="1764569"/>
    <lineage>
        <taxon>Bacteria</taxon>
        <taxon>Bacillati</taxon>
        <taxon>Cyanobacteriota</taxon>
        <taxon>Cyanophyceae</taxon>
        <taxon>Acaryochloridales</taxon>
        <taxon>Acaryochloridaceae</taxon>
        <taxon>Acaryochloris</taxon>
        <taxon>Acaryochloris thomasi</taxon>
    </lineage>
</organism>
<reference evidence="1 2" key="1">
    <citation type="journal article" date="2018" name="Sci. Rep.">
        <title>A novel species of the marine cyanobacterium Acaryochloris with a unique pigment content and lifestyle.</title>
        <authorList>
            <person name="Partensky F."/>
            <person name="Six C."/>
            <person name="Ratin M."/>
            <person name="Garczarek L."/>
            <person name="Vaulot D."/>
            <person name="Probert I."/>
            <person name="Calteau A."/>
            <person name="Gourvil P."/>
            <person name="Marie D."/>
            <person name="Grebert T."/>
            <person name="Bouchier C."/>
            <person name="Le Panse S."/>
            <person name="Gachenot M."/>
            <person name="Rodriguez F."/>
            <person name="Garrido J.L."/>
        </authorList>
    </citation>
    <scope>NUCLEOTIDE SEQUENCE [LARGE SCALE GENOMIC DNA]</scope>
    <source>
        <strain evidence="1 2">RCC1774</strain>
    </source>
</reference>
<gene>
    <name evidence="1" type="ORF">C1752_01401</name>
</gene>
<comment type="caution">
    <text evidence="1">The sequence shown here is derived from an EMBL/GenBank/DDBJ whole genome shotgun (WGS) entry which is preliminary data.</text>
</comment>
<dbReference type="CDD" id="cd10450">
    <property type="entry name" value="GIY-YIG_AtGrxS16_like"/>
    <property type="match status" value="1"/>
</dbReference>
<evidence type="ECO:0000313" key="2">
    <source>
        <dbReference type="Proteomes" id="UP000248857"/>
    </source>
</evidence>
<dbReference type="OrthoDB" id="424286at2"/>
<name>A0A2W1JT96_9CYAN</name>
<sequence length="181" mass="20679">MPAETQVTPLNSLEYSAYLNAEGLVPTEPSGKIGAYAIFSEDQTLQYVGYSRDIFLSLKQHLVRRPHDCYWFKTQFVDKPNRTLLEAIRNDWMAENGSEPLGNGPDQTKWEQAIDVKAAMTPEELNQYNDPQLDERSQVKVLKQSARRIEAEILAILSERGIQEPLRFNPKLKETGLLDLK</sequence>
<protein>
    <recommendedName>
        <fullName evidence="3">GIY-YIG domain-containing protein</fullName>
    </recommendedName>
</protein>
<dbReference type="AlphaFoldDB" id="A0A2W1JT96"/>
<dbReference type="Proteomes" id="UP000248857">
    <property type="component" value="Unassembled WGS sequence"/>
</dbReference>
<proteinExistence type="predicted"/>
<evidence type="ECO:0000313" key="1">
    <source>
        <dbReference type="EMBL" id="PZD74335.1"/>
    </source>
</evidence>
<dbReference type="EMBL" id="PQWO01000003">
    <property type="protein sequence ID" value="PZD74335.1"/>
    <property type="molecule type" value="Genomic_DNA"/>
</dbReference>